<sequence>MDQTDLSPTLFSLLEERYPGLFSALLNSGVEPTDPSTLRDQLVTHAAKLSPGVTTDLPGTLIEDMASTAVGALLQIDQAKVDLINAISPLNVTSSMLDQFGEIYGVKRGVGANPSAYVTFTGTPGLFLGAGFQVSDGTYLYETQENVTLPEAGRLTNIYVLAISAGEYSIPAGTITQVVSGLSASVTLSVINPQPGTIGAQEESDASYRARIIQAGQSTTQGTPNFIKSCLQKVPNIIERSLSVSINRDVDGIPQGYAITADGGDPQQIAGAIYESCFDLLSLQGSTNTVSSATQSNPCTISTTLTHGLTNGQNVTISGAQGMESINGSFTATVLDAYRFTIPLDTSTAPLYSGGGLLETNPRNLTATLLDGTDRYDIPFIRPLQQKVRLIVHWQTSSVNIIDNDAATRLCAPNLADYINSLSVNEPINIMQLSTAFEAALLKIIPGNLITELSFELYLNDILTLPSPKGTTIAGDPQSYFTITPADISLVRR</sequence>
<dbReference type="Pfam" id="PF16190">
    <property type="entry name" value="E1_FCCH"/>
    <property type="match status" value="1"/>
</dbReference>
<evidence type="ECO:0000259" key="2">
    <source>
        <dbReference type="Pfam" id="PF16190"/>
    </source>
</evidence>
<dbReference type="Proteomes" id="UP001062901">
    <property type="component" value="Unassembled WGS sequence"/>
</dbReference>
<protein>
    <recommendedName>
        <fullName evidence="5">Baseplate protein J-like domain-containing protein</fullName>
    </recommendedName>
</protein>
<dbReference type="RefSeq" id="WP_018981267.1">
    <property type="nucleotide sequence ID" value="NZ_BAQD01000139.1"/>
</dbReference>
<dbReference type="InterPro" id="IPR032418">
    <property type="entry name" value="E1_FCCH"/>
</dbReference>
<feature type="domain" description="Baseplate protein J-like barrel" evidence="1">
    <location>
        <begin position="118"/>
        <end position="197"/>
    </location>
</feature>
<feature type="domain" description="Ubiquitin-activating enzyme E1 FCCH" evidence="2">
    <location>
        <begin position="302"/>
        <end position="358"/>
    </location>
</feature>
<evidence type="ECO:0000313" key="3">
    <source>
        <dbReference type="EMBL" id="GBQ08748.1"/>
    </source>
</evidence>
<dbReference type="Pfam" id="PF04865">
    <property type="entry name" value="Baseplate_J"/>
    <property type="match status" value="1"/>
</dbReference>
<dbReference type="EMBL" id="BAQD01000139">
    <property type="protein sequence ID" value="GBQ08748.1"/>
    <property type="molecule type" value="Genomic_DNA"/>
</dbReference>
<evidence type="ECO:0008006" key="5">
    <source>
        <dbReference type="Google" id="ProtNLM"/>
    </source>
</evidence>
<dbReference type="InterPro" id="IPR042302">
    <property type="entry name" value="E1_FCCH_sf"/>
</dbReference>
<dbReference type="Gene3D" id="2.40.30.180">
    <property type="entry name" value="Ubiquitin-activating enzyme E1, FCCH domain"/>
    <property type="match status" value="1"/>
</dbReference>
<name>A0ABQ0P163_9PROT</name>
<comment type="caution">
    <text evidence="3">The sequence shown here is derived from an EMBL/GenBank/DDBJ whole genome shotgun (WGS) entry which is preliminary data.</text>
</comment>
<gene>
    <name evidence="3" type="ORF">AA15669_1891</name>
</gene>
<proteinExistence type="predicted"/>
<accession>A0ABQ0P163</accession>
<reference evidence="3" key="1">
    <citation type="submission" date="2013-04" db="EMBL/GenBank/DDBJ databases">
        <title>The genome sequencing project of 58 acetic acid bacteria.</title>
        <authorList>
            <person name="Okamoto-Kainuma A."/>
            <person name="Ishikawa M."/>
            <person name="Umino S."/>
            <person name="Koizumi Y."/>
            <person name="Shiwa Y."/>
            <person name="Yoshikawa H."/>
            <person name="Matsutani M."/>
            <person name="Matsushita K."/>
        </authorList>
    </citation>
    <scope>NUCLEOTIDE SEQUENCE</scope>
    <source>
        <strain evidence="3">DSM 15669</strain>
    </source>
</reference>
<evidence type="ECO:0000259" key="1">
    <source>
        <dbReference type="Pfam" id="PF04865"/>
    </source>
</evidence>
<dbReference type="InterPro" id="IPR006949">
    <property type="entry name" value="Barrel_Baseplate_J-like"/>
</dbReference>
<evidence type="ECO:0000313" key="4">
    <source>
        <dbReference type="Proteomes" id="UP001062901"/>
    </source>
</evidence>
<organism evidence="3 4">
    <name type="scientific">Saccharibacter floricola DSM 15669</name>
    <dbReference type="NCBI Taxonomy" id="1123227"/>
    <lineage>
        <taxon>Bacteria</taxon>
        <taxon>Pseudomonadati</taxon>
        <taxon>Pseudomonadota</taxon>
        <taxon>Alphaproteobacteria</taxon>
        <taxon>Acetobacterales</taxon>
        <taxon>Acetobacteraceae</taxon>
        <taxon>Saccharibacter</taxon>
    </lineage>
</organism>
<keyword evidence="4" id="KW-1185">Reference proteome</keyword>